<comment type="caution">
    <text evidence="3">The sequence shown here is derived from an EMBL/GenBank/DDBJ whole genome shotgun (WGS) entry which is preliminary data.</text>
</comment>
<keyword evidence="1" id="KW-0285">Flavoprotein</keyword>
<evidence type="ECO:0000259" key="2">
    <source>
        <dbReference type="PROSITE" id="PS51387"/>
    </source>
</evidence>
<dbReference type="PANTHER" id="PTHR11748:SF119">
    <property type="entry name" value="D-2-HYDROXYGLUTARATE DEHYDROGENASE"/>
    <property type="match status" value="1"/>
</dbReference>
<dbReference type="AlphaFoldDB" id="A0A2N4YP51"/>
<gene>
    <name evidence="3" type="ORF">CWN47_36630</name>
</gene>
<keyword evidence="1" id="KW-0274">FAD</keyword>
<dbReference type="GO" id="GO:1903457">
    <property type="term" value="P:lactate catabolic process"/>
    <property type="evidence" value="ECO:0007669"/>
    <property type="project" value="TreeGrafter"/>
</dbReference>
<accession>A0A2N4YP51</accession>
<feature type="non-terminal residue" evidence="3">
    <location>
        <position position="189"/>
    </location>
</feature>
<sequence length="189" mass="20649">FPRSTADVALLARVAAEPRFTSLVFTPRGGGTGTNGQALNGGIIVDMSRYMNRIIEINPEEGWVRVEAGVIKDQLNQFLKPYGYFFAPELSTSNRATLGGMINTDASGQGSLMYGKTSDHVLGLRAVLMGGDILDTQAVPVALAETLGNTPSTIGRIYNTVYQRCKTQRELIIDKFPKLNRFLTGYDLR</sequence>
<dbReference type="Proteomes" id="UP000234412">
    <property type="component" value="Unassembled WGS sequence"/>
</dbReference>
<dbReference type="GO" id="GO:0071949">
    <property type="term" value="F:FAD binding"/>
    <property type="evidence" value="ECO:0007669"/>
    <property type="project" value="InterPro"/>
</dbReference>
<dbReference type="InterPro" id="IPR036318">
    <property type="entry name" value="FAD-bd_PCMH-like_sf"/>
</dbReference>
<dbReference type="InterPro" id="IPR006094">
    <property type="entry name" value="Oxid_FAD_bind_N"/>
</dbReference>
<feature type="non-terminal residue" evidence="3">
    <location>
        <position position="1"/>
    </location>
</feature>
<name>A0A2N4YP51_KLEVA</name>
<feature type="domain" description="FAD-binding PCMH-type" evidence="2">
    <location>
        <begin position="1"/>
        <end position="189"/>
    </location>
</feature>
<dbReference type="GO" id="GO:0008720">
    <property type="term" value="F:D-lactate dehydrogenase (NAD+) activity"/>
    <property type="evidence" value="ECO:0007669"/>
    <property type="project" value="TreeGrafter"/>
</dbReference>
<reference evidence="3 4" key="1">
    <citation type="submission" date="2017-11" db="EMBL/GenBank/DDBJ databases">
        <authorList>
            <person name="Han C.G."/>
        </authorList>
    </citation>
    <scope>NUCLEOTIDE SEQUENCE [LARGE SCALE GENOMIC DNA]</scope>
    <source>
        <strain evidence="3 4">A8</strain>
    </source>
</reference>
<evidence type="ECO:0000313" key="4">
    <source>
        <dbReference type="Proteomes" id="UP000234412"/>
    </source>
</evidence>
<dbReference type="Gene3D" id="3.30.465.10">
    <property type="match status" value="1"/>
</dbReference>
<dbReference type="InterPro" id="IPR016169">
    <property type="entry name" value="FAD-bd_PCMH_sub2"/>
</dbReference>
<organism evidence="3 4">
    <name type="scientific">Klebsiella variicola</name>
    <dbReference type="NCBI Taxonomy" id="244366"/>
    <lineage>
        <taxon>Bacteria</taxon>
        <taxon>Pseudomonadati</taxon>
        <taxon>Pseudomonadota</taxon>
        <taxon>Gammaproteobacteria</taxon>
        <taxon>Enterobacterales</taxon>
        <taxon>Enterobacteriaceae</taxon>
        <taxon>Klebsiella/Raoultella group</taxon>
        <taxon>Klebsiella</taxon>
        <taxon>Klebsiella pneumoniae complex</taxon>
    </lineage>
</organism>
<dbReference type="PROSITE" id="PS51387">
    <property type="entry name" value="FAD_PCMH"/>
    <property type="match status" value="1"/>
</dbReference>
<protein>
    <submittedName>
        <fullName evidence="3">FAD-binding oxidoreductase</fullName>
    </submittedName>
</protein>
<dbReference type="EMBL" id="PIDP01002465">
    <property type="protein sequence ID" value="PLM80850.1"/>
    <property type="molecule type" value="Genomic_DNA"/>
</dbReference>
<dbReference type="Pfam" id="PF01565">
    <property type="entry name" value="FAD_binding_4"/>
    <property type="match status" value="1"/>
</dbReference>
<evidence type="ECO:0000313" key="3">
    <source>
        <dbReference type="EMBL" id="PLM80850.1"/>
    </source>
</evidence>
<dbReference type="GO" id="GO:0004458">
    <property type="term" value="F:D-lactate dehydrogenase (cytochrome) activity"/>
    <property type="evidence" value="ECO:0007669"/>
    <property type="project" value="TreeGrafter"/>
</dbReference>
<reference evidence="3 4" key="2">
    <citation type="submission" date="2018-01" db="EMBL/GenBank/DDBJ databases">
        <title>Genomic study of Klebsiella pneumoniae.</title>
        <authorList>
            <person name="Yang Y."/>
            <person name="Bicalho R."/>
        </authorList>
    </citation>
    <scope>NUCLEOTIDE SEQUENCE [LARGE SCALE GENOMIC DNA]</scope>
    <source>
        <strain evidence="3 4">A8</strain>
    </source>
</reference>
<evidence type="ECO:0000256" key="1">
    <source>
        <dbReference type="ARBA" id="ARBA00022827"/>
    </source>
</evidence>
<dbReference type="InterPro" id="IPR016166">
    <property type="entry name" value="FAD-bd_PCMH"/>
</dbReference>
<proteinExistence type="predicted"/>
<dbReference type="SUPFAM" id="SSF56176">
    <property type="entry name" value="FAD-binding/transporter-associated domain-like"/>
    <property type="match status" value="1"/>
</dbReference>
<dbReference type="PANTHER" id="PTHR11748">
    <property type="entry name" value="D-LACTATE DEHYDROGENASE"/>
    <property type="match status" value="1"/>
</dbReference>